<dbReference type="InterPro" id="IPR056303">
    <property type="entry name" value="AMIN-like"/>
</dbReference>
<accession>A0A4D4LFU8</accession>
<evidence type="ECO:0000313" key="3">
    <source>
        <dbReference type="EMBL" id="GDY57357.1"/>
    </source>
</evidence>
<dbReference type="EMBL" id="BJHW01000001">
    <property type="protein sequence ID" value="GDY57357.1"/>
    <property type="molecule type" value="Genomic_DNA"/>
</dbReference>
<comment type="caution">
    <text evidence="3">The sequence shown here is derived from an EMBL/GenBank/DDBJ whole genome shotgun (WGS) entry which is preliminary data.</text>
</comment>
<keyword evidence="1" id="KW-0732">Signal</keyword>
<dbReference type="Proteomes" id="UP000301309">
    <property type="component" value="Unassembled WGS sequence"/>
</dbReference>
<feature type="chain" id="PRO_5020682491" description="AMIN-like domain-containing protein" evidence="1">
    <location>
        <begin position="25"/>
        <end position="191"/>
    </location>
</feature>
<evidence type="ECO:0000259" key="2">
    <source>
        <dbReference type="Pfam" id="PF24837"/>
    </source>
</evidence>
<feature type="domain" description="AMIN-like" evidence="2">
    <location>
        <begin position="53"/>
        <end position="185"/>
    </location>
</feature>
<name>A0A4D4LFU8_STRVO</name>
<evidence type="ECO:0000256" key="1">
    <source>
        <dbReference type="SAM" id="SignalP"/>
    </source>
</evidence>
<dbReference type="RefSeq" id="WP_137979942.1">
    <property type="nucleotide sequence ID" value="NZ_BAAASO010000037.1"/>
</dbReference>
<sequence length="191" mass="19871">MRRWGTAIAAIVLASAGLAGTAGAAQAVGTSSAVCATAWGSLEKTAPLAGGKPLENVRTSQNECYDRMVFDIKGATAADKTGFRVGYVQTLNQAGTGDPIAVGGGAILEIKVGASTYDYEAGERTYPGQARQQLPGVDVSGYQTFRDTRFASSFEGETQIGLGVRARLPFRVLQSDGHVIVDVAHSWNAAS</sequence>
<evidence type="ECO:0000313" key="4">
    <source>
        <dbReference type="Proteomes" id="UP000301309"/>
    </source>
</evidence>
<protein>
    <recommendedName>
        <fullName evidence="2">AMIN-like domain-containing protein</fullName>
    </recommendedName>
</protein>
<keyword evidence="4" id="KW-1185">Reference proteome</keyword>
<dbReference type="OrthoDB" id="3393679at2"/>
<proteinExistence type="predicted"/>
<organism evidence="3 4">
    <name type="scientific">Streptomyces violaceusniger</name>
    <dbReference type="NCBI Taxonomy" id="68280"/>
    <lineage>
        <taxon>Bacteria</taxon>
        <taxon>Bacillati</taxon>
        <taxon>Actinomycetota</taxon>
        <taxon>Actinomycetes</taxon>
        <taxon>Kitasatosporales</taxon>
        <taxon>Streptomycetaceae</taxon>
        <taxon>Streptomyces</taxon>
        <taxon>Streptomyces violaceusniger group</taxon>
    </lineage>
</organism>
<dbReference type="AlphaFoldDB" id="A0A4D4LFU8"/>
<dbReference type="Pfam" id="PF24837">
    <property type="entry name" value="AMIN-like"/>
    <property type="match status" value="1"/>
</dbReference>
<reference evidence="3 4" key="1">
    <citation type="journal article" date="2020" name="Int. J. Syst. Evol. Microbiol.">
        <title>Reclassification of Streptomyces castelarensis and Streptomyces sporoclivatus as later heterotypic synonyms of Streptomyces antimycoticus.</title>
        <authorList>
            <person name="Komaki H."/>
            <person name="Tamura T."/>
        </authorList>
    </citation>
    <scope>NUCLEOTIDE SEQUENCE [LARGE SCALE GENOMIC DNA]</scope>
    <source>
        <strain evidence="3 4">NBRC 13459</strain>
    </source>
</reference>
<feature type="signal peptide" evidence="1">
    <location>
        <begin position="1"/>
        <end position="24"/>
    </location>
</feature>
<gene>
    <name evidence="3" type="ORF">SVIO_079800</name>
</gene>